<dbReference type="PANTHER" id="PTHR43320">
    <property type="entry name" value="SUGAR KINASE"/>
    <property type="match status" value="1"/>
</dbReference>
<name>A0A246KXK9_9GAMM</name>
<dbReference type="SUPFAM" id="SSF53613">
    <property type="entry name" value="Ribokinase-like"/>
    <property type="match status" value="1"/>
</dbReference>
<dbReference type="RefSeq" id="WP_049467222.1">
    <property type="nucleotide sequence ID" value="NZ_AP024684.1"/>
</dbReference>
<proteinExistence type="inferred from homology"/>
<evidence type="ECO:0000256" key="2">
    <source>
        <dbReference type="ARBA" id="ARBA00022679"/>
    </source>
</evidence>
<dbReference type="Pfam" id="PF00294">
    <property type="entry name" value="PfkB"/>
    <property type="match status" value="1"/>
</dbReference>
<evidence type="ECO:0000256" key="3">
    <source>
        <dbReference type="ARBA" id="ARBA00022777"/>
    </source>
</evidence>
<keyword evidence="8" id="KW-1185">Reference proteome</keyword>
<dbReference type="Proteomes" id="UP000825066">
    <property type="component" value="Chromosome"/>
</dbReference>
<feature type="domain" description="Carbohydrate kinase PfkB" evidence="4">
    <location>
        <begin position="1"/>
        <end position="313"/>
    </location>
</feature>
<evidence type="ECO:0000313" key="7">
    <source>
        <dbReference type="Proteomes" id="UP000197904"/>
    </source>
</evidence>
<evidence type="ECO:0000259" key="4">
    <source>
        <dbReference type="Pfam" id="PF00294"/>
    </source>
</evidence>
<keyword evidence="3 6" id="KW-0418">Kinase</keyword>
<dbReference type="AlphaFoldDB" id="A0A246KXK9"/>
<dbReference type="CDD" id="cd01166">
    <property type="entry name" value="KdgK"/>
    <property type="match status" value="1"/>
</dbReference>
<dbReference type="EMBL" id="AP024684">
    <property type="protein sequence ID" value="BCX44089.1"/>
    <property type="molecule type" value="Genomic_DNA"/>
</dbReference>
<reference evidence="5 8" key="2">
    <citation type="submission" date="2021-05" db="EMBL/GenBank/DDBJ databases">
        <title>Complete Genome Sequence of Stenotrophomonas pavanii strain Y.</title>
        <authorList>
            <person name="Dohra H."/>
            <person name="Mohad Din A.R.J."/>
            <person name="Suzuki K."/>
            <person name="Fatma A."/>
            <person name="Honjyo M."/>
            <person name="Nishimura T."/>
            <person name="Moriuch R."/>
            <person name="Masuda K."/>
            <person name="Minoura A."/>
            <person name="Tashiro Y."/>
            <person name="Futamata H."/>
        </authorList>
    </citation>
    <scope>NUCLEOTIDE SEQUENCE [LARGE SCALE GENOMIC DNA]</scope>
    <source>
        <strain evidence="5">Berkeley</strain>
        <strain evidence="8">Y</strain>
    </source>
</reference>
<dbReference type="Gene3D" id="3.40.1190.20">
    <property type="match status" value="1"/>
</dbReference>
<dbReference type="PANTHER" id="PTHR43320:SF2">
    <property type="entry name" value="2-DEHYDRO-3-DEOXYGLUCONOKINASE_2-DEHYDRO-3-DEOXYGALACTONOKINASE"/>
    <property type="match status" value="1"/>
</dbReference>
<sequence length="339" mass="35522">MSRVVCFGELLLRLGAPGRELLLQTPQLQVHVGGAEANVAVSLAHLGHEVQMVSTVPANALGWHAVAELRRHGVGVAGVREVENERMGLYFLATGAVQRASEVVYDRAGSAFENSSAKDHPWPALLSGAHLLHVSGVSPALGANVAESVLGAVHAARAAGVRVSFDGNYRPSLWRRWDGDAAAILRELFAGADIVFADHRDIERVLGLHFAQDDAVARTVAAAAAAFAAFPHLQWLACTQRDVVSADHHRLGALLLGRDGTRAQAPPRPLPGIVDRIGGGDAFAAGILHGLLSGFDAESTVAFGLASGALKHSIPGDFNPVAEAQVLALLDNAGADVRR</sequence>
<evidence type="ECO:0000313" key="8">
    <source>
        <dbReference type="Proteomes" id="UP000825066"/>
    </source>
</evidence>
<protein>
    <submittedName>
        <fullName evidence="6">Sugar kinase</fullName>
    </submittedName>
</protein>
<dbReference type="EMBL" id="NIXP01000082">
    <property type="protein sequence ID" value="OWR33301.1"/>
    <property type="molecule type" value="Genomic_DNA"/>
</dbReference>
<evidence type="ECO:0000313" key="6">
    <source>
        <dbReference type="EMBL" id="OWR33301.1"/>
    </source>
</evidence>
<keyword evidence="2" id="KW-0808">Transferase</keyword>
<gene>
    <name evidence="6" type="ORF">CEE55_12690</name>
    <name evidence="5" type="ORF">STNY_R22880</name>
</gene>
<dbReference type="GeneID" id="93705537"/>
<evidence type="ECO:0000313" key="5">
    <source>
        <dbReference type="EMBL" id="BCX44089.1"/>
    </source>
</evidence>
<dbReference type="InterPro" id="IPR011611">
    <property type="entry name" value="PfkB_dom"/>
</dbReference>
<evidence type="ECO:0000256" key="1">
    <source>
        <dbReference type="ARBA" id="ARBA00010688"/>
    </source>
</evidence>
<accession>A0A246KXK9</accession>
<dbReference type="InterPro" id="IPR052700">
    <property type="entry name" value="Carb_kinase_PfkB-like"/>
</dbReference>
<organism evidence="6 7">
    <name type="scientific">Stenotrophomonas pavanii</name>
    <dbReference type="NCBI Taxonomy" id="487698"/>
    <lineage>
        <taxon>Bacteria</taxon>
        <taxon>Pseudomonadati</taxon>
        <taxon>Pseudomonadota</taxon>
        <taxon>Gammaproteobacteria</taxon>
        <taxon>Lysobacterales</taxon>
        <taxon>Lysobacteraceae</taxon>
        <taxon>Stenotrophomonas</taxon>
    </lineage>
</organism>
<dbReference type="InterPro" id="IPR029056">
    <property type="entry name" value="Ribokinase-like"/>
</dbReference>
<dbReference type="GO" id="GO:0016301">
    <property type="term" value="F:kinase activity"/>
    <property type="evidence" value="ECO:0007669"/>
    <property type="project" value="UniProtKB-KW"/>
</dbReference>
<comment type="similarity">
    <text evidence="1">Belongs to the carbohydrate kinase PfkB family.</text>
</comment>
<reference evidence="6 7" key="1">
    <citation type="submission" date="2017-06" db="EMBL/GenBank/DDBJ databases">
        <authorList>
            <person name="Kim H.J."/>
            <person name="Triplett B.A."/>
        </authorList>
    </citation>
    <scope>NUCLEOTIDE SEQUENCE [LARGE SCALE GENOMIC DNA]</scope>
    <source>
        <strain evidence="6 7">S18795</strain>
    </source>
</reference>
<dbReference type="Proteomes" id="UP000197904">
    <property type="component" value="Unassembled WGS sequence"/>
</dbReference>